<organism evidence="8 9">
    <name type="scientific">Hymenobacter koreensis</name>
    <dbReference type="NCBI Taxonomy" id="1084523"/>
    <lineage>
        <taxon>Bacteria</taxon>
        <taxon>Pseudomonadati</taxon>
        <taxon>Bacteroidota</taxon>
        <taxon>Cytophagia</taxon>
        <taxon>Cytophagales</taxon>
        <taxon>Hymenobacteraceae</taxon>
        <taxon>Hymenobacter</taxon>
    </lineage>
</organism>
<dbReference type="InterPro" id="IPR004960">
    <property type="entry name" value="LipA_acyltrans"/>
</dbReference>
<feature type="transmembrane region" description="Helical" evidence="7">
    <location>
        <begin position="20"/>
        <end position="43"/>
    </location>
</feature>
<evidence type="ECO:0000256" key="1">
    <source>
        <dbReference type="ARBA" id="ARBA00004533"/>
    </source>
</evidence>
<name>A0ABP8IU82_9BACT</name>
<dbReference type="RefSeq" id="WP_345220920.1">
    <property type="nucleotide sequence ID" value="NZ_BAABHA010000001.1"/>
</dbReference>
<evidence type="ECO:0000256" key="4">
    <source>
        <dbReference type="ARBA" id="ARBA00022679"/>
    </source>
</evidence>
<dbReference type="PANTHER" id="PTHR30606">
    <property type="entry name" value="LIPID A BIOSYNTHESIS LAUROYL ACYLTRANSFERASE"/>
    <property type="match status" value="1"/>
</dbReference>
<dbReference type="CDD" id="cd07984">
    <property type="entry name" value="LPLAT_LABLAT-like"/>
    <property type="match status" value="1"/>
</dbReference>
<comment type="caution">
    <text evidence="8">The sequence shown here is derived from an EMBL/GenBank/DDBJ whole genome shotgun (WGS) entry which is preliminary data.</text>
</comment>
<gene>
    <name evidence="8" type="ORF">GCM10023186_04190</name>
</gene>
<dbReference type="GO" id="GO:0016746">
    <property type="term" value="F:acyltransferase activity"/>
    <property type="evidence" value="ECO:0007669"/>
    <property type="project" value="UniProtKB-KW"/>
</dbReference>
<evidence type="ECO:0000256" key="6">
    <source>
        <dbReference type="ARBA" id="ARBA00023315"/>
    </source>
</evidence>
<keyword evidence="6 8" id="KW-0012">Acyltransferase</keyword>
<comment type="subcellular location">
    <subcellularLocation>
        <location evidence="1">Cell inner membrane</location>
    </subcellularLocation>
</comment>
<keyword evidence="7" id="KW-1133">Transmembrane helix</keyword>
<keyword evidence="5 7" id="KW-0472">Membrane</keyword>
<sequence length="301" mass="35048">MRGALTPGRPYAWYYLPLNWLLLGLAHLPLPVLHRIADVFYLLMRYVLRYRSRVVLENLRRSFPERTEAEIQQFSADFYRHFADVIVEILKLAAISPAEMARRVQIKNAELFTNQFAAGRTVLALGSHIGNWEWILPTGAVYFPGKADGVYKPLRNAFFEDFMLRLRTRTGSHLIPMRDTLRDMLRRRGQPRSLSMLSDQSPASPEHTYWTTFLHQETAFYTGADKLAAQFKCPVLYVNIVRLRRGYYEIVAEQLHDGDAPLDKDGHAITEAFARCVERDIQAKPADYLWSHRRWKLKRHA</sequence>
<keyword evidence="3" id="KW-0997">Cell inner membrane</keyword>
<keyword evidence="4" id="KW-0808">Transferase</keyword>
<evidence type="ECO:0000256" key="5">
    <source>
        <dbReference type="ARBA" id="ARBA00023136"/>
    </source>
</evidence>
<evidence type="ECO:0000256" key="3">
    <source>
        <dbReference type="ARBA" id="ARBA00022519"/>
    </source>
</evidence>
<dbReference type="PANTHER" id="PTHR30606:SF10">
    <property type="entry name" value="PHOSPHATIDYLINOSITOL MANNOSIDE ACYLTRANSFERASE"/>
    <property type="match status" value="1"/>
</dbReference>
<keyword evidence="7" id="KW-0812">Transmembrane</keyword>
<evidence type="ECO:0000313" key="8">
    <source>
        <dbReference type="EMBL" id="GAA4373506.1"/>
    </source>
</evidence>
<evidence type="ECO:0000256" key="7">
    <source>
        <dbReference type="SAM" id="Phobius"/>
    </source>
</evidence>
<keyword evidence="9" id="KW-1185">Reference proteome</keyword>
<dbReference type="Proteomes" id="UP001500454">
    <property type="component" value="Unassembled WGS sequence"/>
</dbReference>
<evidence type="ECO:0000256" key="2">
    <source>
        <dbReference type="ARBA" id="ARBA00022475"/>
    </source>
</evidence>
<accession>A0ABP8IU82</accession>
<evidence type="ECO:0000313" key="9">
    <source>
        <dbReference type="Proteomes" id="UP001500454"/>
    </source>
</evidence>
<proteinExistence type="predicted"/>
<dbReference type="EMBL" id="BAABHA010000001">
    <property type="protein sequence ID" value="GAA4373506.1"/>
    <property type="molecule type" value="Genomic_DNA"/>
</dbReference>
<keyword evidence="2" id="KW-1003">Cell membrane</keyword>
<reference evidence="9" key="1">
    <citation type="journal article" date="2019" name="Int. J. Syst. Evol. Microbiol.">
        <title>The Global Catalogue of Microorganisms (GCM) 10K type strain sequencing project: providing services to taxonomists for standard genome sequencing and annotation.</title>
        <authorList>
            <consortium name="The Broad Institute Genomics Platform"/>
            <consortium name="The Broad Institute Genome Sequencing Center for Infectious Disease"/>
            <person name="Wu L."/>
            <person name="Ma J."/>
        </authorList>
    </citation>
    <scope>NUCLEOTIDE SEQUENCE [LARGE SCALE GENOMIC DNA]</scope>
    <source>
        <strain evidence="9">JCM 17924</strain>
    </source>
</reference>
<protein>
    <submittedName>
        <fullName evidence="8">Lysophospholipid acyltransferase family protein</fullName>
    </submittedName>
</protein>
<dbReference type="Pfam" id="PF03279">
    <property type="entry name" value="Lip_A_acyltrans"/>
    <property type="match status" value="1"/>
</dbReference>